<accession>A0AAD7D853</accession>
<dbReference type="EMBL" id="JARKIE010000110">
    <property type="protein sequence ID" value="KAJ7683233.1"/>
    <property type="molecule type" value="Genomic_DNA"/>
</dbReference>
<organism evidence="2 3">
    <name type="scientific">Mycena rosella</name>
    <name type="common">Pink bonnet</name>
    <name type="synonym">Agaricus rosellus</name>
    <dbReference type="NCBI Taxonomy" id="1033263"/>
    <lineage>
        <taxon>Eukaryota</taxon>
        <taxon>Fungi</taxon>
        <taxon>Dikarya</taxon>
        <taxon>Basidiomycota</taxon>
        <taxon>Agaricomycotina</taxon>
        <taxon>Agaricomycetes</taxon>
        <taxon>Agaricomycetidae</taxon>
        <taxon>Agaricales</taxon>
        <taxon>Marasmiineae</taxon>
        <taxon>Mycenaceae</taxon>
        <taxon>Mycena</taxon>
    </lineage>
</organism>
<evidence type="ECO:0000313" key="3">
    <source>
        <dbReference type="Proteomes" id="UP001221757"/>
    </source>
</evidence>
<evidence type="ECO:0000313" key="2">
    <source>
        <dbReference type="EMBL" id="KAJ7683233.1"/>
    </source>
</evidence>
<proteinExistence type="predicted"/>
<gene>
    <name evidence="2" type="ORF">B0H17DRAFT_1160945</name>
</gene>
<dbReference type="Proteomes" id="UP001221757">
    <property type="component" value="Unassembled WGS sequence"/>
</dbReference>
<protein>
    <submittedName>
        <fullName evidence="2">Uncharacterized protein</fullName>
    </submittedName>
</protein>
<evidence type="ECO:0000256" key="1">
    <source>
        <dbReference type="SAM" id="MobiDB-lite"/>
    </source>
</evidence>
<name>A0AAD7D853_MYCRO</name>
<feature type="region of interest" description="Disordered" evidence="1">
    <location>
        <begin position="161"/>
        <end position="180"/>
    </location>
</feature>
<sequence>MAGRSPIDRPRPPPLRIDHLGINPSDLVGKVLKSVRRSDKHPSLTLAFDDHTRVKIMVDGYDPELEMDPSLAALFTSDAPVDLTVTDCALITLSDKAFAPQGDQWDQRHLGVAFKFAGGVVDQGASWHCIWAILQDHDAATGECVFRTYDDVYLEHLQRSPRKVRHRKKSGPPTATTPVS</sequence>
<keyword evidence="3" id="KW-1185">Reference proteome</keyword>
<reference evidence="2" key="1">
    <citation type="submission" date="2023-03" db="EMBL/GenBank/DDBJ databases">
        <title>Massive genome expansion in bonnet fungi (Mycena s.s.) driven by repeated elements and novel gene families across ecological guilds.</title>
        <authorList>
            <consortium name="Lawrence Berkeley National Laboratory"/>
            <person name="Harder C.B."/>
            <person name="Miyauchi S."/>
            <person name="Viragh M."/>
            <person name="Kuo A."/>
            <person name="Thoen E."/>
            <person name="Andreopoulos B."/>
            <person name="Lu D."/>
            <person name="Skrede I."/>
            <person name="Drula E."/>
            <person name="Henrissat B."/>
            <person name="Morin E."/>
            <person name="Kohler A."/>
            <person name="Barry K."/>
            <person name="LaButti K."/>
            <person name="Morin E."/>
            <person name="Salamov A."/>
            <person name="Lipzen A."/>
            <person name="Mereny Z."/>
            <person name="Hegedus B."/>
            <person name="Baldrian P."/>
            <person name="Stursova M."/>
            <person name="Weitz H."/>
            <person name="Taylor A."/>
            <person name="Grigoriev I.V."/>
            <person name="Nagy L.G."/>
            <person name="Martin F."/>
            <person name="Kauserud H."/>
        </authorList>
    </citation>
    <scope>NUCLEOTIDE SEQUENCE</scope>
    <source>
        <strain evidence="2">CBHHK067</strain>
    </source>
</reference>
<comment type="caution">
    <text evidence="2">The sequence shown here is derived from an EMBL/GenBank/DDBJ whole genome shotgun (WGS) entry which is preliminary data.</text>
</comment>
<dbReference type="AlphaFoldDB" id="A0AAD7D853"/>
<feature type="compositionally biased region" description="Basic residues" evidence="1">
    <location>
        <begin position="161"/>
        <end position="170"/>
    </location>
</feature>